<gene>
    <name evidence="2" type="ORF">IQ241_14705</name>
</gene>
<sequence length="675" mass="78586">MNLVFHIFSSLWNTRGEAWKNISQSVEQKIFDASDEYNRNYLERHGIIKILGMRRFMPIESVYVSTCFLREGEGPQERLQAEPMLHRKLLKTAQESGVQMIKKQRYLMLTGEPGAGKSILMKKIGLDILREGFGNQKDMLIPVFVRLIKLQNKDLSIEDLITEEFQQCGFPDYEKFSKSVLEKGKLLILLDGLDEVPSNKSRRVVSEVQDFVDTYDKNYFIVSCRATTRKYNLRRFTDLRIPRFSAQEIQIFVNQWFSHSPEQACTLVEYLEHPKYRSSQELCKTPLLLTLLCILYERFDRNLYNLSIFHEAALRLLLEDWNMEKGAAYIPTYPSLDPKTKELMLSEIACKSFVENKLLFSKNDLSLKIEKVLSKLTPEEKSVSGRDVLREVELRNGVLTSHREEIDGVYSFSHSALQKTLAVHYIIREDSRLEQVIDLCLNRPRWREIFILIAGMKNADGLLAKMEVKNRHNLKTDRLKYLLHWSERAAQSSAYRPALKRAYAILLFFEVSLLFGNQFSYLSALRNEREVRKLMTLLDPALQIKPSLDAKLVQVLELAVVIDVAINIAKKVRKAEVLPEIDFAKLISKLVRLKAKLGRQKASDKLKTLVKTYVYRLWLATLRFEENQVKLSPDELKQFLAYVKGNQLMIDCQQAAMLVSTEHWRQIETRMFEPF</sequence>
<accession>A0A8J7DNS3</accession>
<evidence type="ECO:0000313" key="2">
    <source>
        <dbReference type="EMBL" id="MBE9078530.1"/>
    </source>
</evidence>
<dbReference type="InterPro" id="IPR007111">
    <property type="entry name" value="NACHT_NTPase"/>
</dbReference>
<keyword evidence="3" id="KW-1185">Reference proteome</keyword>
<dbReference type="Gene3D" id="3.40.50.300">
    <property type="entry name" value="P-loop containing nucleotide triphosphate hydrolases"/>
    <property type="match status" value="1"/>
</dbReference>
<protein>
    <submittedName>
        <fullName evidence="2">NACHT domain-containing protein</fullName>
    </submittedName>
</protein>
<reference evidence="2" key="1">
    <citation type="submission" date="2020-10" db="EMBL/GenBank/DDBJ databases">
        <authorList>
            <person name="Castelo-Branco R."/>
            <person name="Eusebio N."/>
            <person name="Adriana R."/>
            <person name="Vieira A."/>
            <person name="Brugerolle De Fraissinette N."/>
            <person name="Rezende De Castro R."/>
            <person name="Schneider M.P."/>
            <person name="Vasconcelos V."/>
            <person name="Leao P.N."/>
        </authorList>
    </citation>
    <scope>NUCLEOTIDE SEQUENCE</scope>
    <source>
        <strain evidence="2">LEGE 07310</strain>
    </source>
</reference>
<dbReference type="InterPro" id="IPR054501">
    <property type="entry name" value="NCH2"/>
</dbReference>
<dbReference type="Proteomes" id="UP000636505">
    <property type="component" value="Unassembled WGS sequence"/>
</dbReference>
<proteinExistence type="predicted"/>
<evidence type="ECO:0000259" key="1">
    <source>
        <dbReference type="PROSITE" id="PS50837"/>
    </source>
</evidence>
<name>A0A8J7DNS3_9CYAN</name>
<dbReference type="PANTHER" id="PTHR46844">
    <property type="entry name" value="SLR5058 PROTEIN"/>
    <property type="match status" value="1"/>
</dbReference>
<dbReference type="EMBL" id="JADEXG010000034">
    <property type="protein sequence ID" value="MBE9078530.1"/>
    <property type="molecule type" value="Genomic_DNA"/>
</dbReference>
<dbReference type="Pfam" id="PF22727">
    <property type="entry name" value="NCH2"/>
    <property type="match status" value="1"/>
</dbReference>
<comment type="caution">
    <text evidence="2">The sequence shown here is derived from an EMBL/GenBank/DDBJ whole genome shotgun (WGS) entry which is preliminary data.</text>
</comment>
<feature type="domain" description="NACHT" evidence="1">
    <location>
        <begin position="105"/>
        <end position="225"/>
    </location>
</feature>
<evidence type="ECO:0000313" key="3">
    <source>
        <dbReference type="Proteomes" id="UP000636505"/>
    </source>
</evidence>
<dbReference type="InterPro" id="IPR027417">
    <property type="entry name" value="P-loop_NTPase"/>
</dbReference>
<organism evidence="2 3">
    <name type="scientific">Vasconcelosia minhoensis LEGE 07310</name>
    <dbReference type="NCBI Taxonomy" id="915328"/>
    <lineage>
        <taxon>Bacteria</taxon>
        <taxon>Bacillati</taxon>
        <taxon>Cyanobacteriota</taxon>
        <taxon>Cyanophyceae</taxon>
        <taxon>Nodosilineales</taxon>
        <taxon>Cymatolegaceae</taxon>
        <taxon>Vasconcelosia</taxon>
        <taxon>Vasconcelosia minhoensis</taxon>
    </lineage>
</organism>
<dbReference type="AlphaFoldDB" id="A0A8J7DNS3"/>
<dbReference type="PROSITE" id="PS50837">
    <property type="entry name" value="NACHT"/>
    <property type="match status" value="1"/>
</dbReference>
<dbReference type="Pfam" id="PF05729">
    <property type="entry name" value="NACHT"/>
    <property type="match status" value="1"/>
</dbReference>
<dbReference type="SUPFAM" id="SSF52540">
    <property type="entry name" value="P-loop containing nucleoside triphosphate hydrolases"/>
    <property type="match status" value="1"/>
</dbReference>
<dbReference type="PANTHER" id="PTHR46844:SF1">
    <property type="entry name" value="SLR5058 PROTEIN"/>
    <property type="match status" value="1"/>
</dbReference>